<evidence type="ECO:0000313" key="5">
    <source>
        <dbReference type="Proteomes" id="UP000735302"/>
    </source>
</evidence>
<dbReference type="EMBL" id="BLXT01002664">
    <property type="protein sequence ID" value="GFN96194.1"/>
    <property type="molecule type" value="Genomic_DNA"/>
</dbReference>
<keyword evidence="5" id="KW-1185">Reference proteome</keyword>
<dbReference type="InterPro" id="IPR036208">
    <property type="entry name" value="VHL_sf"/>
</dbReference>
<dbReference type="Gene3D" id="2.60.40.780">
    <property type="entry name" value="von Hippel-Lindau disease tumour suppressor, beta domain"/>
    <property type="match status" value="1"/>
</dbReference>
<feature type="domain" description="von Hippel-Lindau disease tumour suppressor alpha" evidence="3">
    <location>
        <begin position="108"/>
        <end position="141"/>
    </location>
</feature>
<dbReference type="InterPro" id="IPR037140">
    <property type="entry name" value="VHL_beta_dom_sf"/>
</dbReference>
<reference evidence="4 5" key="1">
    <citation type="journal article" date="2021" name="Elife">
        <title>Chloroplast acquisition without the gene transfer in kleptoplastic sea slugs, Plakobranchus ocellatus.</title>
        <authorList>
            <person name="Maeda T."/>
            <person name="Takahashi S."/>
            <person name="Yoshida T."/>
            <person name="Shimamura S."/>
            <person name="Takaki Y."/>
            <person name="Nagai Y."/>
            <person name="Toyoda A."/>
            <person name="Suzuki Y."/>
            <person name="Arimoto A."/>
            <person name="Ishii H."/>
            <person name="Satoh N."/>
            <person name="Nishiyama T."/>
            <person name="Hasebe M."/>
            <person name="Maruyama T."/>
            <person name="Minagawa J."/>
            <person name="Obokata J."/>
            <person name="Shigenobu S."/>
        </authorList>
    </citation>
    <scope>NUCLEOTIDE SEQUENCE [LARGE SCALE GENOMIC DNA]</scope>
</reference>
<evidence type="ECO:0000313" key="4">
    <source>
        <dbReference type="EMBL" id="GFN96194.1"/>
    </source>
</evidence>
<name>A0AAV3ZM29_9GAST</name>
<gene>
    <name evidence="4" type="ORF">PoB_002270000</name>
</gene>
<proteinExistence type="inferred from homology"/>
<evidence type="ECO:0000256" key="1">
    <source>
        <dbReference type="ARBA" id="ARBA00010057"/>
    </source>
</evidence>
<dbReference type="Pfam" id="PF17211">
    <property type="entry name" value="VHL_C"/>
    <property type="match status" value="1"/>
</dbReference>
<organism evidence="4 5">
    <name type="scientific">Plakobranchus ocellatus</name>
    <dbReference type="NCBI Taxonomy" id="259542"/>
    <lineage>
        <taxon>Eukaryota</taxon>
        <taxon>Metazoa</taxon>
        <taxon>Spiralia</taxon>
        <taxon>Lophotrochozoa</taxon>
        <taxon>Mollusca</taxon>
        <taxon>Gastropoda</taxon>
        <taxon>Heterobranchia</taxon>
        <taxon>Euthyneura</taxon>
        <taxon>Panpulmonata</taxon>
        <taxon>Sacoglossa</taxon>
        <taxon>Placobranchoidea</taxon>
        <taxon>Plakobranchidae</taxon>
        <taxon>Plakobranchus</taxon>
    </lineage>
</organism>
<dbReference type="SUPFAM" id="SSF49468">
    <property type="entry name" value="VHL"/>
    <property type="match status" value="1"/>
</dbReference>
<dbReference type="Gene3D" id="1.10.750.10">
    <property type="entry name" value="von Hippel-Lindau disease tumour suppressor, alpha domain"/>
    <property type="match status" value="1"/>
</dbReference>
<protein>
    <submittedName>
        <fullName evidence="4">von Hippel-Lindau disease tumor suppressor-like</fullName>
    </submittedName>
</protein>
<dbReference type="InterPro" id="IPR037139">
    <property type="entry name" value="VHL_alpha_dom_sf"/>
</dbReference>
<feature type="domain" description="von Hippel-Lindau disease tumour suppressor beta" evidence="2">
    <location>
        <begin position="11"/>
        <end position="91"/>
    </location>
</feature>
<sequence length="154" mass="18252">MSNKHEEEPRIKSLHSNQPAYLTFINRTGNPVDIAWLDYRGNIVRYRHKLGSGGICHQDTYFTHPWIAWHSYTLERATFCGKKFYLPEPYKGGRHRTVVYIDRPVKSLLQLCLQAVKNLVRAEDVDQLEIPKDLQDPLKNRRRIDFVDEIVYRR</sequence>
<dbReference type="InterPro" id="IPR024048">
    <property type="entry name" value="VHL_alpha_dom"/>
</dbReference>
<dbReference type="Proteomes" id="UP000735302">
    <property type="component" value="Unassembled WGS sequence"/>
</dbReference>
<dbReference type="AlphaFoldDB" id="A0AAV3ZM29"/>
<comment type="similarity">
    <text evidence="1">Belongs to the VHL family.</text>
</comment>
<dbReference type="Pfam" id="PF01847">
    <property type="entry name" value="VHL"/>
    <property type="match status" value="1"/>
</dbReference>
<evidence type="ECO:0000259" key="3">
    <source>
        <dbReference type="Pfam" id="PF17211"/>
    </source>
</evidence>
<dbReference type="InterPro" id="IPR022772">
    <property type="entry name" value="VHL_tumour_suppress_b/a_dom"/>
</dbReference>
<accession>A0AAV3ZM29</accession>
<dbReference type="CDD" id="cd05468">
    <property type="entry name" value="pVHL"/>
    <property type="match status" value="1"/>
</dbReference>
<comment type="caution">
    <text evidence="4">The sequence shown here is derived from an EMBL/GenBank/DDBJ whole genome shotgun (WGS) entry which is preliminary data.</text>
</comment>
<evidence type="ECO:0000259" key="2">
    <source>
        <dbReference type="Pfam" id="PF01847"/>
    </source>
</evidence>
<dbReference type="InterPro" id="IPR024053">
    <property type="entry name" value="VHL_beta_dom"/>
</dbReference>